<dbReference type="SMART" id="SM00883">
    <property type="entry name" value="Cpn10"/>
    <property type="match status" value="1"/>
</dbReference>
<dbReference type="InterPro" id="IPR018369">
    <property type="entry name" value="Chaprnonin_Cpn10_CS"/>
</dbReference>
<dbReference type="EMBL" id="CP029487">
    <property type="protein sequence ID" value="QCT73116.1"/>
    <property type="molecule type" value="Genomic_DNA"/>
</dbReference>
<dbReference type="GO" id="GO:0051087">
    <property type="term" value="F:protein-folding chaperone binding"/>
    <property type="evidence" value="ECO:0007669"/>
    <property type="project" value="TreeGrafter"/>
</dbReference>
<dbReference type="Gene3D" id="2.30.33.40">
    <property type="entry name" value="GroES chaperonin"/>
    <property type="match status" value="1"/>
</dbReference>
<dbReference type="Pfam" id="PF00166">
    <property type="entry name" value="Cpn10"/>
    <property type="match status" value="1"/>
</dbReference>
<dbReference type="GO" id="GO:0005737">
    <property type="term" value="C:cytoplasm"/>
    <property type="evidence" value="ECO:0007669"/>
    <property type="project" value="UniProtKB-SubCell"/>
</dbReference>
<dbReference type="NCBIfam" id="NF001534">
    <property type="entry name" value="PRK00364.2-5"/>
    <property type="match status" value="1"/>
</dbReference>
<evidence type="ECO:0000313" key="5">
    <source>
        <dbReference type="EMBL" id="QCT73116.1"/>
    </source>
</evidence>
<dbReference type="SUPFAM" id="SSF50129">
    <property type="entry name" value="GroES-like"/>
    <property type="match status" value="1"/>
</dbReference>
<dbReference type="GO" id="GO:0046872">
    <property type="term" value="F:metal ion binding"/>
    <property type="evidence" value="ECO:0007669"/>
    <property type="project" value="TreeGrafter"/>
</dbReference>
<dbReference type="AlphaFoldDB" id="A0A4V1GMF6"/>
<dbReference type="PROSITE" id="PS00681">
    <property type="entry name" value="CHAPERONINS_CPN10"/>
    <property type="match status" value="1"/>
</dbReference>
<accession>A0A4V1GMF6</accession>
<sequence>MSLKPLGDKVVIKVKEEEVTTSSGIVLPGSAQEKPQQGTVVAVGSGEIVDGKKVPLDVKEGDEVIYSKYAGSEVKVGEEEFLILKQSDILAIVE</sequence>
<name>A0A4V1GMF6_EUBML</name>
<dbReference type="InterPro" id="IPR020818">
    <property type="entry name" value="Chaperonin_GroES"/>
</dbReference>
<dbReference type="GO" id="GO:0044183">
    <property type="term" value="F:protein folding chaperone"/>
    <property type="evidence" value="ECO:0007669"/>
    <property type="project" value="InterPro"/>
</dbReference>
<organism evidence="5 6">
    <name type="scientific">Eubacterium maltosivorans</name>
    <dbReference type="NCBI Taxonomy" id="2041044"/>
    <lineage>
        <taxon>Bacteria</taxon>
        <taxon>Bacillati</taxon>
        <taxon>Bacillota</taxon>
        <taxon>Clostridia</taxon>
        <taxon>Eubacteriales</taxon>
        <taxon>Eubacteriaceae</taxon>
        <taxon>Eubacterium</taxon>
    </lineage>
</organism>
<comment type="subunit">
    <text evidence="3">Heptamer of 7 subunits arranged in a ring. Interacts with the chaperonin GroEL.</text>
</comment>
<dbReference type="Proteomes" id="UP000218387">
    <property type="component" value="Chromosome"/>
</dbReference>
<dbReference type="PANTHER" id="PTHR10772">
    <property type="entry name" value="10 KDA HEAT SHOCK PROTEIN"/>
    <property type="match status" value="1"/>
</dbReference>
<comment type="similarity">
    <text evidence="1 3 4">Belongs to the GroES chaperonin family.</text>
</comment>
<evidence type="ECO:0000256" key="2">
    <source>
        <dbReference type="ARBA" id="ARBA00023186"/>
    </source>
</evidence>
<evidence type="ECO:0000256" key="1">
    <source>
        <dbReference type="ARBA" id="ARBA00006975"/>
    </source>
</evidence>
<dbReference type="GO" id="GO:0005524">
    <property type="term" value="F:ATP binding"/>
    <property type="evidence" value="ECO:0007669"/>
    <property type="project" value="InterPro"/>
</dbReference>
<dbReference type="PANTHER" id="PTHR10772:SF58">
    <property type="entry name" value="CO-CHAPERONIN GROES"/>
    <property type="match status" value="1"/>
</dbReference>
<protein>
    <recommendedName>
        <fullName evidence="3">Co-chaperonin GroES</fullName>
    </recommendedName>
    <alternativeName>
        <fullName evidence="3">10 kDa chaperonin</fullName>
    </alternativeName>
    <alternativeName>
        <fullName evidence="3">Chaperonin-10</fullName>
        <shortName evidence="3">Cpn10</shortName>
    </alternativeName>
</protein>
<dbReference type="NCBIfam" id="NF001533">
    <property type="entry name" value="PRK00364.2-4"/>
    <property type="match status" value="1"/>
</dbReference>
<dbReference type="InterPro" id="IPR011032">
    <property type="entry name" value="GroES-like_sf"/>
</dbReference>
<reference evidence="5 6" key="1">
    <citation type="submission" date="2018-05" db="EMBL/GenBank/DDBJ databases">
        <title>Genome comparison of Eubacterium sp.</title>
        <authorList>
            <person name="Feng Y."/>
            <person name="Sanchez-Andrea I."/>
            <person name="Stams A.J.M."/>
            <person name="De Vos W.M."/>
        </authorList>
    </citation>
    <scope>NUCLEOTIDE SEQUENCE [LARGE SCALE GENOMIC DNA]</scope>
    <source>
        <strain evidence="5 6">YI</strain>
    </source>
</reference>
<keyword evidence="3" id="KW-0963">Cytoplasm</keyword>
<dbReference type="KEGG" id="emt:CPZ25_017955"/>
<dbReference type="GeneID" id="68362362"/>
<dbReference type="NCBIfam" id="NF001531">
    <property type="entry name" value="PRK00364.2-2"/>
    <property type="match status" value="1"/>
</dbReference>
<gene>
    <name evidence="3" type="primary">groES</name>
    <name evidence="3" type="synonym">groS</name>
    <name evidence="5" type="ORF">CPZ25_017955</name>
</gene>
<dbReference type="PRINTS" id="PR00297">
    <property type="entry name" value="CHAPERONIN10"/>
</dbReference>
<dbReference type="CDD" id="cd00320">
    <property type="entry name" value="cpn10"/>
    <property type="match status" value="1"/>
</dbReference>
<comment type="function">
    <text evidence="3 4">Together with the chaperonin GroEL, plays an essential role in assisting protein folding. The GroEL-GroES system forms a nano-cage that allows encapsulation of the non-native substrate proteins and provides a physical environment optimized to promote and accelerate protein folding. GroES binds to the apical surface of the GroEL ring, thereby capping the opening of the GroEL channel.</text>
</comment>
<evidence type="ECO:0000313" key="6">
    <source>
        <dbReference type="Proteomes" id="UP000218387"/>
    </source>
</evidence>
<proteinExistence type="inferred from homology"/>
<keyword evidence="2 3" id="KW-0143">Chaperone</keyword>
<keyword evidence="6" id="KW-1185">Reference proteome</keyword>
<comment type="subcellular location">
    <subcellularLocation>
        <location evidence="3">Cytoplasm</location>
    </subcellularLocation>
</comment>
<dbReference type="HAMAP" id="MF_00580">
    <property type="entry name" value="CH10"/>
    <property type="match status" value="1"/>
</dbReference>
<dbReference type="InterPro" id="IPR037124">
    <property type="entry name" value="Chaperonin_GroES_sf"/>
</dbReference>
<dbReference type="FunFam" id="2.30.33.40:FF:000001">
    <property type="entry name" value="10 kDa chaperonin"/>
    <property type="match status" value="1"/>
</dbReference>
<evidence type="ECO:0000256" key="3">
    <source>
        <dbReference type="HAMAP-Rule" id="MF_00580"/>
    </source>
</evidence>
<dbReference type="RefSeq" id="WP_013379350.1">
    <property type="nucleotide sequence ID" value="NZ_CABJDW020000002.1"/>
</dbReference>
<evidence type="ECO:0000256" key="4">
    <source>
        <dbReference type="RuleBase" id="RU000535"/>
    </source>
</evidence>
<dbReference type="GO" id="GO:0051082">
    <property type="term" value="F:unfolded protein binding"/>
    <property type="evidence" value="ECO:0007669"/>
    <property type="project" value="TreeGrafter"/>
</dbReference>